<sequence>MTPSLLLSRPSPPPWRSPPSSSPPPPPLPPLPPTSPASPRARSPRPSRSGRSSHHREDQAPVRELRQVRPAVRLRRAAPSHRQRRSAALGRVRHPGPALPLHRWLDRVGRAELPDRHPGRKETHHEGDHHRRAARHQAPLEGLHLASGRVQGTGQRGAHRQRRVIRR</sequence>
<feature type="compositionally biased region" description="Basic and acidic residues" evidence="1">
    <location>
        <begin position="55"/>
        <end position="67"/>
    </location>
</feature>
<feature type="compositionally biased region" description="Basic and acidic residues" evidence="1">
    <location>
        <begin position="103"/>
        <end position="129"/>
    </location>
</feature>
<gene>
    <name evidence="2" type="ORF">MUK42_06549</name>
</gene>
<dbReference type="Proteomes" id="UP001055439">
    <property type="component" value="Chromosome 8"/>
</dbReference>
<dbReference type="OrthoDB" id="1920411at2759"/>
<proteinExistence type="predicted"/>
<feature type="compositionally biased region" description="Basic residues" evidence="1">
    <location>
        <begin position="72"/>
        <end position="85"/>
    </location>
</feature>
<feature type="region of interest" description="Disordered" evidence="1">
    <location>
        <begin position="1"/>
        <end position="167"/>
    </location>
</feature>
<protein>
    <submittedName>
        <fullName evidence="2">Uncharacterized protein</fullName>
    </submittedName>
</protein>
<evidence type="ECO:0000313" key="3">
    <source>
        <dbReference type="Proteomes" id="UP001055439"/>
    </source>
</evidence>
<keyword evidence="3" id="KW-1185">Reference proteome</keyword>
<name>A0A9E7HS33_9LILI</name>
<dbReference type="AlphaFoldDB" id="A0A9E7HS33"/>
<feature type="compositionally biased region" description="Basic residues" evidence="1">
    <location>
        <begin position="157"/>
        <end position="167"/>
    </location>
</feature>
<reference evidence="2" key="1">
    <citation type="submission" date="2022-05" db="EMBL/GenBank/DDBJ databases">
        <title>The Musa troglodytarum L. genome provides insights into the mechanism of non-climacteric behaviour and enrichment of carotenoids.</title>
        <authorList>
            <person name="Wang J."/>
        </authorList>
    </citation>
    <scope>NUCLEOTIDE SEQUENCE</scope>
    <source>
        <tissue evidence="2">Leaf</tissue>
    </source>
</reference>
<accession>A0A9E7HS33</accession>
<evidence type="ECO:0000313" key="2">
    <source>
        <dbReference type="EMBL" id="URE35007.1"/>
    </source>
</evidence>
<organism evidence="2 3">
    <name type="scientific">Musa troglodytarum</name>
    <name type="common">fe'i banana</name>
    <dbReference type="NCBI Taxonomy" id="320322"/>
    <lineage>
        <taxon>Eukaryota</taxon>
        <taxon>Viridiplantae</taxon>
        <taxon>Streptophyta</taxon>
        <taxon>Embryophyta</taxon>
        <taxon>Tracheophyta</taxon>
        <taxon>Spermatophyta</taxon>
        <taxon>Magnoliopsida</taxon>
        <taxon>Liliopsida</taxon>
        <taxon>Zingiberales</taxon>
        <taxon>Musaceae</taxon>
        <taxon>Musa</taxon>
    </lineage>
</organism>
<evidence type="ECO:0000256" key="1">
    <source>
        <dbReference type="SAM" id="MobiDB-lite"/>
    </source>
</evidence>
<feature type="compositionally biased region" description="Low complexity" evidence="1">
    <location>
        <begin position="37"/>
        <end position="50"/>
    </location>
</feature>
<feature type="compositionally biased region" description="Pro residues" evidence="1">
    <location>
        <begin position="10"/>
        <end position="36"/>
    </location>
</feature>
<dbReference type="EMBL" id="CP097510">
    <property type="protein sequence ID" value="URE35007.1"/>
    <property type="molecule type" value="Genomic_DNA"/>
</dbReference>